<evidence type="ECO:0000256" key="1">
    <source>
        <dbReference type="ARBA" id="ARBA00004245"/>
    </source>
</evidence>
<dbReference type="GO" id="GO:0036126">
    <property type="term" value="C:sperm flagellum"/>
    <property type="evidence" value="ECO:0007669"/>
    <property type="project" value="TreeGrafter"/>
</dbReference>
<dbReference type="Proteomes" id="UP000694549">
    <property type="component" value="Unplaced"/>
</dbReference>
<organism evidence="8 9">
    <name type="scientific">Anas zonorhyncha</name>
    <name type="common">Eastern spot-billed duck</name>
    <dbReference type="NCBI Taxonomy" id="75864"/>
    <lineage>
        <taxon>Eukaryota</taxon>
        <taxon>Metazoa</taxon>
        <taxon>Chordata</taxon>
        <taxon>Craniata</taxon>
        <taxon>Vertebrata</taxon>
        <taxon>Euteleostomi</taxon>
        <taxon>Archelosauria</taxon>
        <taxon>Archosauria</taxon>
        <taxon>Dinosauria</taxon>
        <taxon>Saurischia</taxon>
        <taxon>Theropoda</taxon>
        <taxon>Coelurosauria</taxon>
        <taxon>Aves</taxon>
        <taxon>Neognathae</taxon>
        <taxon>Galloanserae</taxon>
        <taxon>Anseriformes</taxon>
        <taxon>Anatidae</taxon>
        <taxon>Anatinae</taxon>
        <taxon>Anas</taxon>
    </lineage>
</organism>
<dbReference type="AlphaFoldDB" id="A0A8B9VJ45"/>
<dbReference type="GO" id="GO:0005737">
    <property type="term" value="C:cytoplasm"/>
    <property type="evidence" value="ECO:0007669"/>
    <property type="project" value="TreeGrafter"/>
</dbReference>
<keyword evidence="6" id="KW-0175">Coiled coil</keyword>
<sequence length="509" mass="57488">MEKFTRLEALLFTAVLENCVDQLSILGCIMPVPYEGKTDISCIESQEMKEIGDNKKELDIDHQELTSARQGGGETVTSKPLKSTEHKQQLGNSVDLKRAHHISNKAMKHSALPADTLRKIQADRQYASDVITATMKEMQESGTFNSLIEANGRENAKKNKFHDTLIREEEGKKEIKSLQKQLQDVKKETETELQNRDNTILYLKEELQELKAKTDMEKCYVKKHTDLQVHQTQKKCCNAENGLNKEIEDLKKETDEEIRVHVETENFLRQYYKKVEEKLEYWVDKYENDTDAKDAELEALKESKANNLEMLQRFASECQMFEETIIADRAEKEAERRKLERDALELKSILKVKGNETEAVLLHQQLGVNYLHHRLRSGRKWPEKVGWYGVAQARDRLKLSPSTGADTKPAAGCRMIKKGTTGEKPASSHDLGLCPSQQPHCVGDTRGESRGCSPTPPLALSLYTDAFSVISRGPAAAAWAGGFPLQLGSAGETLCPFYCTRISPATDFP</sequence>
<reference evidence="8" key="1">
    <citation type="submission" date="2025-08" db="UniProtKB">
        <authorList>
            <consortium name="Ensembl"/>
        </authorList>
    </citation>
    <scope>IDENTIFICATION</scope>
</reference>
<dbReference type="GO" id="GO:0007288">
    <property type="term" value="P:sperm axoneme assembly"/>
    <property type="evidence" value="ECO:0007669"/>
    <property type="project" value="TreeGrafter"/>
</dbReference>
<keyword evidence="9" id="KW-1185">Reference proteome</keyword>
<keyword evidence="4" id="KW-0206">Cytoskeleton</keyword>
<accession>A0A8B9VJ45</accession>
<feature type="coiled-coil region" evidence="6">
    <location>
        <begin position="168"/>
        <end position="213"/>
    </location>
</feature>
<evidence type="ECO:0000256" key="7">
    <source>
        <dbReference type="SAM" id="MobiDB-lite"/>
    </source>
</evidence>
<evidence type="ECO:0000256" key="2">
    <source>
        <dbReference type="ARBA" id="ARBA00004316"/>
    </source>
</evidence>
<comment type="subcellular location">
    <subcellularLocation>
        <location evidence="2">Cell projection</location>
    </subcellularLocation>
    <subcellularLocation>
        <location evidence="1">Cytoplasm</location>
        <location evidence="1">Cytoskeleton</location>
    </subcellularLocation>
</comment>
<reference evidence="8" key="2">
    <citation type="submission" date="2025-09" db="UniProtKB">
        <authorList>
            <consortium name="Ensembl"/>
        </authorList>
    </citation>
    <scope>IDENTIFICATION</scope>
</reference>
<protein>
    <submittedName>
        <fullName evidence="8">IQ motif containing G</fullName>
    </submittedName>
</protein>
<feature type="compositionally biased region" description="Polar residues" evidence="7">
    <location>
        <begin position="65"/>
        <end position="81"/>
    </location>
</feature>
<proteinExistence type="predicted"/>
<dbReference type="InterPro" id="IPR042618">
    <property type="entry name" value="IQCG"/>
</dbReference>
<evidence type="ECO:0000256" key="5">
    <source>
        <dbReference type="ARBA" id="ARBA00023273"/>
    </source>
</evidence>
<dbReference type="GO" id="GO:0005856">
    <property type="term" value="C:cytoskeleton"/>
    <property type="evidence" value="ECO:0007669"/>
    <property type="project" value="UniProtKB-SubCell"/>
</dbReference>
<evidence type="ECO:0000256" key="4">
    <source>
        <dbReference type="ARBA" id="ARBA00023212"/>
    </source>
</evidence>
<evidence type="ECO:0000256" key="6">
    <source>
        <dbReference type="SAM" id="Coils"/>
    </source>
</evidence>
<keyword evidence="3" id="KW-0963">Cytoplasm</keyword>
<evidence type="ECO:0000256" key="3">
    <source>
        <dbReference type="ARBA" id="ARBA00022490"/>
    </source>
</evidence>
<dbReference type="PANTHER" id="PTHR14871:SF1">
    <property type="entry name" value="DYNEIN REGULATORY COMPLEX PROTEIN 9"/>
    <property type="match status" value="1"/>
</dbReference>
<evidence type="ECO:0000313" key="8">
    <source>
        <dbReference type="Ensembl" id="ENSAZOP00000025214.1"/>
    </source>
</evidence>
<evidence type="ECO:0000313" key="9">
    <source>
        <dbReference type="Proteomes" id="UP000694549"/>
    </source>
</evidence>
<dbReference type="PANTHER" id="PTHR14871">
    <property type="entry name" value="DYNEIN REGULATORY COMPLEX PROTEIN 9"/>
    <property type="match status" value="1"/>
</dbReference>
<dbReference type="Ensembl" id="ENSAZOT00000027047.1">
    <property type="protein sequence ID" value="ENSAZOP00000025214.1"/>
    <property type="gene ID" value="ENSAZOG00000016179.1"/>
</dbReference>
<feature type="coiled-coil region" evidence="6">
    <location>
        <begin position="283"/>
        <end position="349"/>
    </location>
</feature>
<feature type="region of interest" description="Disordered" evidence="7">
    <location>
        <begin position="65"/>
        <end position="94"/>
    </location>
</feature>
<name>A0A8B9VJ45_9AVES</name>
<keyword evidence="5" id="KW-0966">Cell projection</keyword>